<feature type="region of interest" description="Disordered" evidence="1">
    <location>
        <begin position="21"/>
        <end position="61"/>
    </location>
</feature>
<feature type="signal peptide" evidence="2">
    <location>
        <begin position="1"/>
        <end position="24"/>
    </location>
</feature>
<dbReference type="RefSeq" id="WP_354552656.1">
    <property type="nucleotide sequence ID" value="NZ_JBEPSM010000002.1"/>
</dbReference>
<dbReference type="Proteomes" id="UP001549321">
    <property type="component" value="Unassembled WGS sequence"/>
</dbReference>
<evidence type="ECO:0000259" key="3">
    <source>
        <dbReference type="Pfam" id="PF13628"/>
    </source>
</evidence>
<feature type="chain" id="PRO_5047497871" evidence="2">
    <location>
        <begin position="25"/>
        <end position="197"/>
    </location>
</feature>
<dbReference type="InterPro" id="IPR012347">
    <property type="entry name" value="Ferritin-like"/>
</dbReference>
<evidence type="ECO:0000313" key="4">
    <source>
        <dbReference type="EMBL" id="MET4635361.1"/>
    </source>
</evidence>
<name>A0ABV2R268_9HYPH</name>
<reference evidence="4 5" key="1">
    <citation type="submission" date="2024-06" db="EMBL/GenBank/DDBJ databases">
        <title>Sorghum-associated microbial communities from plants grown in Nebraska, USA.</title>
        <authorList>
            <person name="Schachtman D."/>
        </authorList>
    </citation>
    <scope>NUCLEOTIDE SEQUENCE [LARGE SCALE GENOMIC DNA]</scope>
    <source>
        <strain evidence="4 5">3207</strain>
    </source>
</reference>
<evidence type="ECO:0000256" key="2">
    <source>
        <dbReference type="SAM" id="SignalP"/>
    </source>
</evidence>
<comment type="caution">
    <text evidence="4">The sequence shown here is derived from an EMBL/GenBank/DDBJ whole genome shotgun (WGS) entry which is preliminary data.</text>
</comment>
<dbReference type="EMBL" id="JBEPSM010000002">
    <property type="protein sequence ID" value="MET4635361.1"/>
    <property type="molecule type" value="Genomic_DNA"/>
</dbReference>
<evidence type="ECO:0000256" key="1">
    <source>
        <dbReference type="SAM" id="MobiDB-lite"/>
    </source>
</evidence>
<sequence>MSAKLFLMALGLGLVGLGVSQAKAPQRDTPHKGHDRDRSRNRSAIADGTETEDGAAEAPSPLTEAFVRDATMAEIYDVQAARIALNKGQNAELRAFAAQVIKDHNDAAGALKDATGGLPEPKALDREHQGLIDRLNEISEHDFDALYLEQQAKGQEAAESAFVKFSAEAPNEALRAFADKLLTAIRHRQDAVRALMP</sequence>
<dbReference type="InterPro" id="IPR025419">
    <property type="entry name" value="DUF4142"/>
</dbReference>
<feature type="compositionally biased region" description="Basic and acidic residues" evidence="1">
    <location>
        <begin position="25"/>
        <end position="40"/>
    </location>
</feature>
<keyword evidence="2" id="KW-0732">Signal</keyword>
<dbReference type="Gene3D" id="1.20.1260.10">
    <property type="match status" value="1"/>
</dbReference>
<feature type="domain" description="DUF4142" evidence="3">
    <location>
        <begin position="63"/>
        <end position="195"/>
    </location>
</feature>
<accession>A0ABV2R268</accession>
<dbReference type="Pfam" id="PF13628">
    <property type="entry name" value="DUF4142"/>
    <property type="match status" value="1"/>
</dbReference>
<keyword evidence="5" id="KW-1185">Reference proteome</keyword>
<protein>
    <submittedName>
        <fullName evidence="4">Membrane protein</fullName>
    </submittedName>
</protein>
<organism evidence="4 5">
    <name type="scientific">Kaistia defluvii</name>
    <dbReference type="NCBI Taxonomy" id="410841"/>
    <lineage>
        <taxon>Bacteria</taxon>
        <taxon>Pseudomonadati</taxon>
        <taxon>Pseudomonadota</taxon>
        <taxon>Alphaproteobacteria</taxon>
        <taxon>Hyphomicrobiales</taxon>
        <taxon>Kaistiaceae</taxon>
        <taxon>Kaistia</taxon>
    </lineage>
</organism>
<gene>
    <name evidence="4" type="ORF">ABIE08_003307</name>
</gene>
<proteinExistence type="predicted"/>
<evidence type="ECO:0000313" key="5">
    <source>
        <dbReference type="Proteomes" id="UP001549321"/>
    </source>
</evidence>
<dbReference type="PANTHER" id="PTHR38593">
    <property type="entry name" value="BLR2558 PROTEIN"/>
    <property type="match status" value="1"/>
</dbReference>
<dbReference type="PANTHER" id="PTHR38593:SF1">
    <property type="entry name" value="BLR2558 PROTEIN"/>
    <property type="match status" value="1"/>
</dbReference>